<feature type="transmembrane region" description="Helical" evidence="1">
    <location>
        <begin position="112"/>
        <end position="130"/>
    </location>
</feature>
<dbReference type="Proteomes" id="UP000290288">
    <property type="component" value="Unassembled WGS sequence"/>
</dbReference>
<dbReference type="AlphaFoldDB" id="A0A4V1Q5H1"/>
<dbReference type="EMBL" id="SDEE01000003">
    <property type="protein sequence ID" value="RXW25568.1"/>
    <property type="molecule type" value="Genomic_DNA"/>
</dbReference>
<evidence type="ECO:0000313" key="2">
    <source>
        <dbReference type="EMBL" id="RXW25568.1"/>
    </source>
</evidence>
<keyword evidence="3" id="KW-1185">Reference proteome</keyword>
<accession>A0A4V1Q5H1</accession>
<dbReference type="OrthoDB" id="2384193at2759"/>
<evidence type="ECO:0000256" key="1">
    <source>
        <dbReference type="SAM" id="Phobius"/>
    </source>
</evidence>
<organism evidence="2 3">
    <name type="scientific">Candolleomyces aberdarensis</name>
    <dbReference type="NCBI Taxonomy" id="2316362"/>
    <lineage>
        <taxon>Eukaryota</taxon>
        <taxon>Fungi</taxon>
        <taxon>Dikarya</taxon>
        <taxon>Basidiomycota</taxon>
        <taxon>Agaricomycotina</taxon>
        <taxon>Agaricomycetes</taxon>
        <taxon>Agaricomycetidae</taxon>
        <taxon>Agaricales</taxon>
        <taxon>Agaricineae</taxon>
        <taxon>Psathyrellaceae</taxon>
        <taxon>Candolleomyces</taxon>
    </lineage>
</organism>
<keyword evidence="1" id="KW-0812">Transmembrane</keyword>
<name>A0A4V1Q5H1_9AGAR</name>
<evidence type="ECO:0000313" key="3">
    <source>
        <dbReference type="Proteomes" id="UP000290288"/>
    </source>
</evidence>
<keyword evidence="1" id="KW-0472">Membrane</keyword>
<feature type="transmembrane region" description="Helical" evidence="1">
    <location>
        <begin position="27"/>
        <end position="48"/>
    </location>
</feature>
<gene>
    <name evidence="2" type="ORF">EST38_g254</name>
</gene>
<reference evidence="2 3" key="1">
    <citation type="submission" date="2019-01" db="EMBL/GenBank/DDBJ databases">
        <title>Draft genome sequence of Psathyrella aberdarensis IHI B618.</title>
        <authorList>
            <person name="Buettner E."/>
            <person name="Kellner H."/>
        </authorList>
    </citation>
    <scope>NUCLEOTIDE SEQUENCE [LARGE SCALE GENOMIC DNA]</scope>
    <source>
        <strain evidence="2 3">IHI B618</strain>
    </source>
</reference>
<sequence length="290" mass="32732">MPLELAFWLFLLHQGPGKRDWFHSWEFRAWYIGSIVAVLGMPLTVLVSRHHLDTTLAWIFLVGSAAGTFTTVCFLYVIFRFPKFLEYVKAGGAEADVIVRLATFYELNCIRVAFRFIFSLPLLIIALDAIRGPYPIVGNAFASDFLLMMAGIGSFISSGITLLIFFPRSITHESGYRIKVISPHSSTTPPSVVSPEYYHDHHQSYLPNSSNPISALENPASPSSTARMNSFRYPQDPHRLRHSDHTSPALIHRHEYAESADFSMSYESDAEIAARSQEIGFYVQFWCQVG</sequence>
<dbReference type="STRING" id="2316362.A0A4V1Q5H1"/>
<comment type="caution">
    <text evidence="2">The sequence shown here is derived from an EMBL/GenBank/DDBJ whole genome shotgun (WGS) entry which is preliminary data.</text>
</comment>
<feature type="transmembrane region" description="Helical" evidence="1">
    <location>
        <begin position="55"/>
        <end position="79"/>
    </location>
</feature>
<proteinExistence type="predicted"/>
<protein>
    <submittedName>
        <fullName evidence="2">Uncharacterized protein</fullName>
    </submittedName>
</protein>
<feature type="transmembrane region" description="Helical" evidence="1">
    <location>
        <begin position="142"/>
        <end position="166"/>
    </location>
</feature>
<keyword evidence="1" id="KW-1133">Transmembrane helix</keyword>